<protein>
    <submittedName>
        <fullName evidence="2">Uncharacterized protein</fullName>
    </submittedName>
</protein>
<evidence type="ECO:0000313" key="1">
    <source>
        <dbReference type="Proteomes" id="UP000887560"/>
    </source>
</evidence>
<proteinExistence type="predicted"/>
<keyword evidence="1" id="KW-1185">Reference proteome</keyword>
<evidence type="ECO:0000313" key="2">
    <source>
        <dbReference type="WBParaSite" id="scf7180000424917.g14273"/>
    </source>
</evidence>
<name>A0A915PEP9_9BILA</name>
<accession>A0A915PEP9</accession>
<sequence>MEKNNKQNYLSIEKFNKLTTNNLTKRERRNKGRKENYNIPSINEEEYINIGIRPSLFPKNKNINRRDEFTRETSM</sequence>
<organism evidence="1 2">
    <name type="scientific">Meloidogyne floridensis</name>
    <dbReference type="NCBI Taxonomy" id="298350"/>
    <lineage>
        <taxon>Eukaryota</taxon>
        <taxon>Metazoa</taxon>
        <taxon>Ecdysozoa</taxon>
        <taxon>Nematoda</taxon>
        <taxon>Chromadorea</taxon>
        <taxon>Rhabditida</taxon>
        <taxon>Tylenchina</taxon>
        <taxon>Tylenchomorpha</taxon>
        <taxon>Tylenchoidea</taxon>
        <taxon>Meloidogynidae</taxon>
        <taxon>Meloidogyninae</taxon>
        <taxon>Meloidogyne</taxon>
    </lineage>
</organism>
<dbReference type="WBParaSite" id="scf7180000424917.g14273">
    <property type="protein sequence ID" value="scf7180000424917.g14273"/>
    <property type="gene ID" value="scf7180000424917.g14273"/>
</dbReference>
<dbReference type="Proteomes" id="UP000887560">
    <property type="component" value="Unplaced"/>
</dbReference>
<dbReference type="AlphaFoldDB" id="A0A915PEP9"/>
<reference evidence="2" key="1">
    <citation type="submission" date="2022-11" db="UniProtKB">
        <authorList>
            <consortium name="WormBaseParasite"/>
        </authorList>
    </citation>
    <scope>IDENTIFICATION</scope>
</reference>